<dbReference type="OrthoDB" id="9804723at2"/>
<dbReference type="AlphaFoldDB" id="I5BQP6"/>
<dbReference type="SUPFAM" id="SSF53474">
    <property type="entry name" value="alpha/beta-Hydrolases"/>
    <property type="match status" value="1"/>
</dbReference>
<organism evidence="2 3">
    <name type="scientific">Nitratireductor aquibiodomus RA22</name>
    <dbReference type="NCBI Taxonomy" id="1189611"/>
    <lineage>
        <taxon>Bacteria</taxon>
        <taxon>Pseudomonadati</taxon>
        <taxon>Pseudomonadota</taxon>
        <taxon>Alphaproteobacteria</taxon>
        <taxon>Hyphomicrobiales</taxon>
        <taxon>Phyllobacteriaceae</taxon>
        <taxon>Nitratireductor</taxon>
    </lineage>
</organism>
<comment type="caution">
    <text evidence="2">The sequence shown here is derived from an EMBL/GenBank/DDBJ whole genome shotgun (WGS) entry which is preliminary data.</text>
</comment>
<protein>
    <submittedName>
        <fullName evidence="2">Alpha/beta hydrolase fold protein</fullName>
    </submittedName>
</protein>
<evidence type="ECO:0000313" key="3">
    <source>
        <dbReference type="Proteomes" id="UP000004622"/>
    </source>
</evidence>
<dbReference type="EMBL" id="AJXZ01000071">
    <property type="protein sequence ID" value="EIM71898.1"/>
    <property type="molecule type" value="Genomic_DNA"/>
</dbReference>
<evidence type="ECO:0000256" key="1">
    <source>
        <dbReference type="SAM" id="MobiDB-lite"/>
    </source>
</evidence>
<dbReference type="InterPro" id="IPR029058">
    <property type="entry name" value="AB_hydrolase_fold"/>
</dbReference>
<name>I5BQP6_9HYPH</name>
<feature type="region of interest" description="Disordered" evidence="1">
    <location>
        <begin position="156"/>
        <end position="187"/>
    </location>
</feature>
<dbReference type="Gene3D" id="3.40.50.1820">
    <property type="entry name" value="alpha/beta hydrolase"/>
    <property type="match status" value="1"/>
</dbReference>
<evidence type="ECO:0000313" key="2">
    <source>
        <dbReference type="EMBL" id="EIM71898.1"/>
    </source>
</evidence>
<dbReference type="RefSeq" id="WP_007010644.1">
    <property type="nucleotide sequence ID" value="NZ_AJXZ01000071.1"/>
</dbReference>
<keyword evidence="2" id="KW-0378">Hydrolase</keyword>
<gene>
    <name evidence="2" type="ORF">A33O_22292</name>
</gene>
<feature type="compositionally biased region" description="Basic and acidic residues" evidence="1">
    <location>
        <begin position="166"/>
        <end position="179"/>
    </location>
</feature>
<dbReference type="Proteomes" id="UP000004622">
    <property type="component" value="Unassembled WGS sequence"/>
</dbReference>
<proteinExistence type="predicted"/>
<accession>I5BQP6</accession>
<sequence>MIRYALALNRFFTVAAIGVPIMEQPPVPPTQIFPQTEDTFFYTFYFQVEGVAEKEFEADIRRTFLKIYYAASAGVGLRLEGDGTPNPFGMVSRNHGLLASLPMPDFDLPWLTAGNLAVFVSDYAGSGFRGGLNLNRNLDCYWGFVRHLQVSGPGARPLYGRHSRSRPFDAGRAADERRTKGPRPTREPIFLDGCGHWAPQEQSTKVSEVLVRFLAELTPQEQRF</sequence>
<dbReference type="GO" id="GO:0016787">
    <property type="term" value="F:hydrolase activity"/>
    <property type="evidence" value="ECO:0007669"/>
    <property type="project" value="UniProtKB-KW"/>
</dbReference>
<reference evidence="2 3" key="1">
    <citation type="journal article" date="2012" name="J. Bacteriol.">
        <title>Genome Sequence of Nitratireductor aquibiodomus Strain RA22.</title>
        <authorList>
            <person name="Singh A."/>
            <person name="Jangir P.K."/>
            <person name="Kumari C."/>
            <person name="Sharma R."/>
        </authorList>
    </citation>
    <scope>NUCLEOTIDE SEQUENCE [LARGE SCALE GENOMIC DNA]</scope>
    <source>
        <strain evidence="2 3">RA22</strain>
    </source>
</reference>